<feature type="transmembrane region" description="Helical" evidence="2">
    <location>
        <begin position="12"/>
        <end position="34"/>
    </location>
</feature>
<protein>
    <submittedName>
        <fullName evidence="3">Uncharacterized protein</fullName>
    </submittedName>
</protein>
<name>A0AA36DCK1_9BILA</name>
<dbReference type="EMBL" id="CATQJA010002701">
    <property type="protein sequence ID" value="CAJ0584802.1"/>
    <property type="molecule type" value="Genomic_DNA"/>
</dbReference>
<evidence type="ECO:0000256" key="2">
    <source>
        <dbReference type="SAM" id="Phobius"/>
    </source>
</evidence>
<comment type="caution">
    <text evidence="3">The sequence shown here is derived from an EMBL/GenBank/DDBJ whole genome shotgun (WGS) entry which is preliminary data.</text>
</comment>
<dbReference type="AlphaFoldDB" id="A0AA36DCK1"/>
<feature type="non-terminal residue" evidence="3">
    <location>
        <position position="1"/>
    </location>
</feature>
<keyword evidence="4" id="KW-1185">Reference proteome</keyword>
<reference evidence="3" key="1">
    <citation type="submission" date="2023-06" db="EMBL/GenBank/DDBJ databases">
        <authorList>
            <person name="Delattre M."/>
        </authorList>
    </citation>
    <scope>NUCLEOTIDE SEQUENCE</scope>
    <source>
        <strain evidence="3">AF72</strain>
    </source>
</reference>
<feature type="transmembrane region" description="Helical" evidence="2">
    <location>
        <begin position="191"/>
        <end position="212"/>
    </location>
</feature>
<feature type="compositionally biased region" description="Basic residues" evidence="1">
    <location>
        <begin position="308"/>
        <end position="328"/>
    </location>
</feature>
<keyword evidence="2" id="KW-0812">Transmembrane</keyword>
<proteinExistence type="predicted"/>
<keyword evidence="2" id="KW-1133">Transmembrane helix</keyword>
<dbReference type="Proteomes" id="UP001177023">
    <property type="component" value="Unassembled WGS sequence"/>
</dbReference>
<feature type="compositionally biased region" description="Low complexity" evidence="1">
    <location>
        <begin position="295"/>
        <end position="305"/>
    </location>
</feature>
<organism evidence="3 4">
    <name type="scientific">Mesorhabditis spiculigera</name>
    <dbReference type="NCBI Taxonomy" id="96644"/>
    <lineage>
        <taxon>Eukaryota</taxon>
        <taxon>Metazoa</taxon>
        <taxon>Ecdysozoa</taxon>
        <taxon>Nematoda</taxon>
        <taxon>Chromadorea</taxon>
        <taxon>Rhabditida</taxon>
        <taxon>Rhabditina</taxon>
        <taxon>Rhabditomorpha</taxon>
        <taxon>Rhabditoidea</taxon>
        <taxon>Rhabditidae</taxon>
        <taxon>Mesorhabditinae</taxon>
        <taxon>Mesorhabditis</taxon>
    </lineage>
</organism>
<evidence type="ECO:0000313" key="3">
    <source>
        <dbReference type="EMBL" id="CAJ0584802.1"/>
    </source>
</evidence>
<dbReference type="PROSITE" id="PS51257">
    <property type="entry name" value="PROKAR_LIPOPROTEIN"/>
    <property type="match status" value="1"/>
</dbReference>
<evidence type="ECO:0000313" key="4">
    <source>
        <dbReference type="Proteomes" id="UP001177023"/>
    </source>
</evidence>
<gene>
    <name evidence="3" type="ORF">MSPICULIGERA_LOCUS22842</name>
</gene>
<feature type="transmembrane region" description="Helical" evidence="2">
    <location>
        <begin position="218"/>
        <end position="246"/>
    </location>
</feature>
<accession>A0AA36DCK1</accession>
<evidence type="ECO:0000256" key="1">
    <source>
        <dbReference type="SAM" id="MobiDB-lite"/>
    </source>
</evidence>
<feature type="region of interest" description="Disordered" evidence="1">
    <location>
        <begin position="261"/>
        <end position="328"/>
    </location>
</feature>
<feature type="transmembrane region" description="Helical" evidence="2">
    <location>
        <begin position="157"/>
        <end position="179"/>
    </location>
</feature>
<sequence length="328" mass="37445">MCCKLKTFVRLVNGYNIIYNLLVAVVLGCLTVLLSTIRGPCACYLAVVPDVSLNHSSYEGIEKNYMRFGVREREDYRHECEAWLNHIANRDKEKRMDEMYDLGKYAPEVNVGLEQVESPLLPPKRRPIVMTTSTEMPHFTISKMIFVNRLCVLSQNAWVFGWFVLLPIFAIFATVLSCIGSWNENQWGWQTPAICATAIALILSAVLLWHTASVLRDWLYTLLALYIPVHLVAYLLVLLGFARWAYNTAREEYRLLPVQPTQADVTDGPSHRSNSSHRVTTHRERAPHPSKRSARSSGRSSAQSDGRIKRRPSRHSRKALSSRRSNRS</sequence>
<keyword evidence="2" id="KW-0472">Membrane</keyword>